<keyword evidence="2" id="KW-1185">Reference proteome</keyword>
<evidence type="ECO:0000313" key="1">
    <source>
        <dbReference type="EMBL" id="OAI18167.1"/>
    </source>
</evidence>
<sequence length="367" mass="41813">MKIDITFLNYEQCQVMLSEMPRDGVLVVCQTDAAGAEVVLGRFPLTGAALPIAIPIGTERSEELERLVFHEYNGDTQRAVAHRLNLAATLLARQALQAGVYRARPSTVTRVAALTIAYNEDFVLPKWVDYYGRQFGLENLYVIDDGSDRDPRTYLPTAVNVIRQPRTSFDSWRLSRSLGIFQHFLLETYDLVVVTDSDEFIVPTRSAYSSLADYVTRLSVDTPRRLIPTGWDLVHLRGSDAAIDLSQPIVGQRRALLRNTALDKVAILSDPVSFTPGQHQCYERSEKADDLTLIHLRYFDYEFSREKLQRYRTTTWAANDLSAGLSYHQRQEFSALEQEFQRFEDRYQGGGQETNVLNDFWRAQLGV</sequence>
<dbReference type="Pfam" id="PF13704">
    <property type="entry name" value="Glyco_tranf_2_4"/>
    <property type="match status" value="1"/>
</dbReference>
<dbReference type="STRING" id="702114.A1355_06275"/>
<dbReference type="InterPro" id="IPR029044">
    <property type="entry name" value="Nucleotide-diphossugar_trans"/>
</dbReference>
<comment type="caution">
    <text evidence="1">The sequence shown here is derived from an EMBL/GenBank/DDBJ whole genome shotgun (WGS) entry which is preliminary data.</text>
</comment>
<accession>A0A177NJJ9</accession>
<dbReference type="RefSeq" id="WP_064028853.1">
    <property type="nucleotide sequence ID" value="NZ_LUUK01000172.1"/>
</dbReference>
<organism evidence="1 2">
    <name type="scientific">Methylomonas koyamae</name>
    <dbReference type="NCBI Taxonomy" id="702114"/>
    <lineage>
        <taxon>Bacteria</taxon>
        <taxon>Pseudomonadati</taxon>
        <taxon>Pseudomonadota</taxon>
        <taxon>Gammaproteobacteria</taxon>
        <taxon>Methylococcales</taxon>
        <taxon>Methylococcaceae</taxon>
        <taxon>Methylomonas</taxon>
    </lineage>
</organism>
<proteinExistence type="predicted"/>
<evidence type="ECO:0008006" key="3">
    <source>
        <dbReference type="Google" id="ProtNLM"/>
    </source>
</evidence>
<reference evidence="2" key="1">
    <citation type="submission" date="2016-03" db="EMBL/GenBank/DDBJ databases">
        <authorList>
            <person name="Heylen K."/>
            <person name="De Vos P."/>
            <person name="Vekeman B."/>
        </authorList>
    </citation>
    <scope>NUCLEOTIDE SEQUENCE [LARGE SCALE GENOMIC DNA]</scope>
    <source>
        <strain evidence="2">R-45383</strain>
    </source>
</reference>
<dbReference type="EMBL" id="LUUK01000172">
    <property type="protein sequence ID" value="OAI18167.1"/>
    <property type="molecule type" value="Genomic_DNA"/>
</dbReference>
<protein>
    <recommendedName>
        <fullName evidence="3">Glycosyl transferase family 2</fullName>
    </recommendedName>
</protein>
<dbReference type="Proteomes" id="UP000077628">
    <property type="component" value="Unassembled WGS sequence"/>
</dbReference>
<dbReference type="OrthoDB" id="1997677at2"/>
<gene>
    <name evidence="1" type="ORF">A1355_06275</name>
</gene>
<dbReference type="SUPFAM" id="SSF53448">
    <property type="entry name" value="Nucleotide-diphospho-sugar transferases"/>
    <property type="match status" value="1"/>
</dbReference>
<name>A0A177NJJ9_9GAMM</name>
<evidence type="ECO:0000313" key="2">
    <source>
        <dbReference type="Proteomes" id="UP000077628"/>
    </source>
</evidence>
<dbReference type="AlphaFoldDB" id="A0A177NJJ9"/>